<dbReference type="Proteomes" id="UP000234323">
    <property type="component" value="Unassembled WGS sequence"/>
</dbReference>
<dbReference type="PROSITE" id="PS00583">
    <property type="entry name" value="PFKB_KINASES_1"/>
    <property type="match status" value="1"/>
</dbReference>
<name>A0A2I1FUU3_9GLOM</name>
<dbReference type="EMBL" id="LLXI01000019">
    <property type="protein sequence ID" value="PKY38168.1"/>
    <property type="molecule type" value="Genomic_DNA"/>
</dbReference>
<evidence type="ECO:0000256" key="3">
    <source>
        <dbReference type="ARBA" id="ARBA00022777"/>
    </source>
</evidence>
<keyword evidence="4" id="KW-0378">Hydrolase</keyword>
<dbReference type="VEuPathDB" id="FungiDB:RhiirFUN_020154"/>
<dbReference type="GO" id="GO:0004730">
    <property type="term" value="F:pseudouridylate synthase activity"/>
    <property type="evidence" value="ECO:0007669"/>
    <property type="project" value="InterPro"/>
</dbReference>
<accession>A0A2I1FUU3</accession>
<evidence type="ECO:0000256" key="6">
    <source>
        <dbReference type="ARBA" id="ARBA00023239"/>
    </source>
</evidence>
<evidence type="ECO:0000313" key="9">
    <source>
        <dbReference type="EMBL" id="PKY38168.1"/>
    </source>
</evidence>
<keyword evidence="2" id="KW-0479">Metal-binding</keyword>
<dbReference type="PANTHER" id="PTHR42909">
    <property type="entry name" value="ZGC:136858"/>
    <property type="match status" value="1"/>
</dbReference>
<evidence type="ECO:0000313" key="10">
    <source>
        <dbReference type="Proteomes" id="UP000234323"/>
    </source>
</evidence>
<dbReference type="AlphaFoldDB" id="A0A2I1FUU3"/>
<proteinExistence type="predicted"/>
<dbReference type="VEuPathDB" id="FungiDB:RhiirA1_437769"/>
<dbReference type="OrthoDB" id="198885at2759"/>
<dbReference type="GO" id="GO:0046872">
    <property type="term" value="F:metal ion binding"/>
    <property type="evidence" value="ECO:0007669"/>
    <property type="project" value="UniProtKB-KW"/>
</dbReference>
<dbReference type="InterPro" id="IPR011611">
    <property type="entry name" value="PfkB_dom"/>
</dbReference>
<dbReference type="GO" id="GO:0016798">
    <property type="term" value="F:hydrolase activity, acting on glycosyl bonds"/>
    <property type="evidence" value="ECO:0007669"/>
    <property type="project" value="UniProtKB-KW"/>
</dbReference>
<dbReference type="InterPro" id="IPR022830">
    <property type="entry name" value="Indigdn_synthA-like"/>
</dbReference>
<keyword evidence="7" id="KW-0326">Glycosidase</keyword>
<evidence type="ECO:0000259" key="8">
    <source>
        <dbReference type="Pfam" id="PF00294"/>
    </source>
</evidence>
<protein>
    <submittedName>
        <fullName evidence="9">Ribokinase-like protein</fullName>
    </submittedName>
</protein>
<dbReference type="InterPro" id="IPR029056">
    <property type="entry name" value="Ribokinase-like"/>
</dbReference>
<reference evidence="9 10" key="1">
    <citation type="submission" date="2015-10" db="EMBL/GenBank/DDBJ databases">
        <title>Genome analyses suggest a sexual origin of heterokaryosis in a supposedly ancient asexual fungus.</title>
        <authorList>
            <person name="Ropars J."/>
            <person name="Sedzielewska K."/>
            <person name="Noel J."/>
            <person name="Charron P."/>
            <person name="Farinelli L."/>
            <person name="Marton T."/>
            <person name="Kruger M."/>
            <person name="Pelin A."/>
            <person name="Brachmann A."/>
            <person name="Corradi N."/>
        </authorList>
    </citation>
    <scope>NUCLEOTIDE SEQUENCE [LARGE SCALE GENOMIC DNA]</scope>
    <source>
        <strain evidence="9 10">A4</strain>
    </source>
</reference>
<dbReference type="InterPro" id="IPR002173">
    <property type="entry name" value="Carboh/pur_kinase_PfkB_CS"/>
</dbReference>
<organism evidence="9 10">
    <name type="scientific">Rhizophagus irregularis</name>
    <dbReference type="NCBI Taxonomy" id="588596"/>
    <lineage>
        <taxon>Eukaryota</taxon>
        <taxon>Fungi</taxon>
        <taxon>Fungi incertae sedis</taxon>
        <taxon>Mucoromycota</taxon>
        <taxon>Glomeromycotina</taxon>
        <taxon>Glomeromycetes</taxon>
        <taxon>Glomerales</taxon>
        <taxon>Glomeraceae</taxon>
        <taxon>Rhizophagus</taxon>
    </lineage>
</organism>
<evidence type="ECO:0000256" key="1">
    <source>
        <dbReference type="ARBA" id="ARBA00022679"/>
    </source>
</evidence>
<comment type="caution">
    <text evidence="9">The sequence shown here is derived from an EMBL/GenBank/DDBJ whole genome shotgun (WGS) entry which is preliminary data.</text>
</comment>
<dbReference type="SUPFAM" id="SSF53613">
    <property type="entry name" value="Ribokinase-like"/>
    <property type="match status" value="1"/>
</dbReference>
<dbReference type="Gene3D" id="3.40.1790.10">
    <property type="entry name" value="Indigoidine synthase domain"/>
    <property type="match status" value="2"/>
</dbReference>
<dbReference type="Pfam" id="PF00294">
    <property type="entry name" value="PfkB"/>
    <property type="match status" value="1"/>
</dbReference>
<dbReference type="Gene3D" id="3.40.1190.20">
    <property type="match status" value="1"/>
</dbReference>
<dbReference type="VEuPathDB" id="FungiDB:FUN_013316"/>
<evidence type="ECO:0000256" key="4">
    <source>
        <dbReference type="ARBA" id="ARBA00022801"/>
    </source>
</evidence>
<dbReference type="InterPro" id="IPR007342">
    <property type="entry name" value="PsuG"/>
</dbReference>
<evidence type="ECO:0000256" key="5">
    <source>
        <dbReference type="ARBA" id="ARBA00023211"/>
    </source>
</evidence>
<keyword evidence="6" id="KW-0456">Lyase</keyword>
<sequence>MSTLYFRIFKKSTNKLKYLTSYKLYITSLKRYYSSTIYYKECAYGSKVLEALQKNRPVIILESTISHGVPYPQNLAIVTGNKPATTATLDGKINAYRNRLETFARRELETRKNFRASHELIETSTFSRSIFTAYRAVVTDLSTDLVELERIPIAVVCTGARIKSIWNIRETLEYLETQGVLVSIFGEIKKYFQALFILKNGFKSQLNLKSIKESVGLINASTNSGLAISTPISTANSDETQRTIDTTLAEAKEISENNGVSLRINQAYSLKSNIPLVKNNAKINGNSKLELKGEFKKKVPAPFLQEYEKPSTSSILNQELIIVGGTAVDITSTLDPFITDYVKTSSPGTIRQSIGGVGRNIAETSFRLGVNPLFISAIGNDLSGNWLKTKFEKIGMETGGLQIINNESTAVYNAIHDSSGNLICAVADMKIFDYLSSDKISQTIKMGKPKLVCFDGNISARCMYNILNTCKTYNISTFFETTSISKSLKLLENYEQFIQLLSSQSLKYISPNSFELKTMYFTAYKNGLFDLNSEWVKRINEYDIGNLSIHNPTIEVLINSLIDCQLDTQLISESFVQTLHFLPYIPNIIVKLGENGILLAQFLKDLNKGISKKNKKNEIIIKEKNGKSGLRLKYFKPIKFDKNEIVNVTGAGDSVVGTLVSGFILHGETKIDKIIEVAQYIALMTLKTHNSVSEDINEKLLEFSS</sequence>
<evidence type="ECO:0000256" key="2">
    <source>
        <dbReference type="ARBA" id="ARBA00022723"/>
    </source>
</evidence>
<dbReference type="PANTHER" id="PTHR42909:SF1">
    <property type="entry name" value="CARBOHYDRATE KINASE PFKB DOMAIN-CONTAINING PROTEIN"/>
    <property type="match status" value="1"/>
</dbReference>
<keyword evidence="10" id="KW-1185">Reference proteome</keyword>
<dbReference type="SUPFAM" id="SSF110581">
    <property type="entry name" value="Indigoidine synthase A-like"/>
    <property type="match status" value="1"/>
</dbReference>
<keyword evidence="5" id="KW-0464">Manganese</keyword>
<keyword evidence="1" id="KW-0808">Transferase</keyword>
<dbReference type="Pfam" id="PF04227">
    <property type="entry name" value="Indigoidine_A"/>
    <property type="match status" value="2"/>
</dbReference>
<evidence type="ECO:0000256" key="7">
    <source>
        <dbReference type="ARBA" id="ARBA00023295"/>
    </source>
</evidence>
<gene>
    <name evidence="9" type="ORF">RhiirA4_439192</name>
</gene>
<dbReference type="GO" id="GO:0005737">
    <property type="term" value="C:cytoplasm"/>
    <property type="evidence" value="ECO:0007669"/>
    <property type="project" value="TreeGrafter"/>
</dbReference>
<dbReference type="GO" id="GO:0016301">
    <property type="term" value="F:kinase activity"/>
    <property type="evidence" value="ECO:0007669"/>
    <property type="project" value="UniProtKB-KW"/>
</dbReference>
<feature type="domain" description="Carbohydrate kinase PfkB" evidence="8">
    <location>
        <begin position="320"/>
        <end position="458"/>
    </location>
</feature>
<keyword evidence="3 9" id="KW-0418">Kinase</keyword>
<dbReference type="CDD" id="cd01941">
    <property type="entry name" value="YeiC_kinase_like"/>
    <property type="match status" value="1"/>
</dbReference>